<keyword evidence="3" id="KW-0238">DNA-binding</keyword>
<evidence type="ECO:0000256" key="3">
    <source>
        <dbReference type="ARBA" id="ARBA00023125"/>
    </source>
</evidence>
<dbReference type="OrthoDB" id="295274at2759"/>
<dbReference type="InterPro" id="IPR002112">
    <property type="entry name" value="Leuzip_Jun"/>
</dbReference>
<evidence type="ECO:0000256" key="5">
    <source>
        <dbReference type="ARBA" id="ARBA00023242"/>
    </source>
</evidence>
<proteinExistence type="predicted"/>
<evidence type="ECO:0000256" key="1">
    <source>
        <dbReference type="ARBA" id="ARBA00004123"/>
    </source>
</evidence>
<evidence type="ECO:0000313" key="8">
    <source>
        <dbReference type="EMBL" id="KAJ5246607.1"/>
    </source>
</evidence>
<dbReference type="RefSeq" id="XP_058334028.1">
    <property type="nucleotide sequence ID" value="XM_058470887.1"/>
</dbReference>
<sequence length="400" mass="43941">MQLKVAAVSPAMAHSIPAVCRGLQIRLPTFPVSLLSPSHPGPVLHIRASTPRPVHVFARIYWTAGSSVRPWLQSADRNSSVLCLKHQASRIQPWFSSCHCTQPGNPTSVLTPKTLCARLGGWAELSPHSCVAYNGHRGLDKADTAALCTSALERDLKNAQVRNGQPTPPPYEDQHLHESSSFVLDTASRRRRARECQMAADSLSPDLDDSPQLERAKRAKFLERNRLAASKCRQKKKEHTQQLESRYKEQSEKKEQLVGEIARLRSEILNLKNEVLKHAQCGDEPIKLHLAQMVKKITDTDGPAPRSLSAADSSIELMDGSISPEDTALTPTPTTGAQPVTSALSFGFDDSLEPASAAVAQALEQEMREEELRRNSSASMLSESSYAFSADDPFEDLINV</sequence>
<evidence type="ECO:0000259" key="7">
    <source>
        <dbReference type="PROSITE" id="PS50217"/>
    </source>
</evidence>
<dbReference type="InterPro" id="IPR046347">
    <property type="entry name" value="bZIP_sf"/>
</dbReference>
<feature type="compositionally biased region" description="Basic and acidic residues" evidence="6">
    <location>
        <begin position="239"/>
        <end position="252"/>
    </location>
</feature>
<evidence type="ECO:0000256" key="6">
    <source>
        <dbReference type="SAM" id="MobiDB-lite"/>
    </source>
</evidence>
<keyword evidence="5" id="KW-0539">Nucleus</keyword>
<dbReference type="AlphaFoldDB" id="A0A9W9TX85"/>
<dbReference type="CDD" id="cd14687">
    <property type="entry name" value="bZIP_ATF2"/>
    <property type="match status" value="1"/>
</dbReference>
<dbReference type="PRINTS" id="PR00043">
    <property type="entry name" value="LEUZIPPRJUN"/>
</dbReference>
<comment type="subcellular location">
    <subcellularLocation>
        <location evidence="1">Nucleus</location>
    </subcellularLocation>
</comment>
<dbReference type="PROSITE" id="PS50217">
    <property type="entry name" value="BZIP"/>
    <property type="match status" value="1"/>
</dbReference>
<gene>
    <name evidence="8" type="ORF">N7468_001590</name>
</gene>
<dbReference type="SUPFAM" id="SSF57959">
    <property type="entry name" value="Leucine zipper domain"/>
    <property type="match status" value="1"/>
</dbReference>
<dbReference type="SMART" id="SM00338">
    <property type="entry name" value="BRLZ"/>
    <property type="match status" value="1"/>
</dbReference>
<dbReference type="EMBL" id="JAPQKS010000002">
    <property type="protein sequence ID" value="KAJ5246607.1"/>
    <property type="molecule type" value="Genomic_DNA"/>
</dbReference>
<dbReference type="Pfam" id="PF00170">
    <property type="entry name" value="bZIP_1"/>
    <property type="match status" value="1"/>
</dbReference>
<dbReference type="GO" id="GO:0005634">
    <property type="term" value="C:nucleus"/>
    <property type="evidence" value="ECO:0007669"/>
    <property type="project" value="UniProtKB-SubCell"/>
</dbReference>
<keyword evidence="4" id="KW-0804">Transcription</keyword>
<dbReference type="PROSITE" id="PS00036">
    <property type="entry name" value="BZIP_BASIC"/>
    <property type="match status" value="1"/>
</dbReference>
<comment type="caution">
    <text evidence="8">The sequence shown here is derived from an EMBL/GenBank/DDBJ whole genome shotgun (WGS) entry which is preliminary data.</text>
</comment>
<name>A0A9W9TX85_9EURO</name>
<protein>
    <submittedName>
        <fullName evidence="8">Basic leucine zipper (BZIP) transcription factor atfB</fullName>
    </submittedName>
</protein>
<dbReference type="InterPro" id="IPR004827">
    <property type="entry name" value="bZIP"/>
</dbReference>
<reference evidence="8" key="2">
    <citation type="journal article" date="2023" name="IMA Fungus">
        <title>Comparative genomic study of the Penicillium genus elucidates a diverse pangenome and 15 lateral gene transfer events.</title>
        <authorList>
            <person name="Petersen C."/>
            <person name="Sorensen T."/>
            <person name="Nielsen M.R."/>
            <person name="Sondergaard T.E."/>
            <person name="Sorensen J.L."/>
            <person name="Fitzpatrick D.A."/>
            <person name="Frisvad J.C."/>
            <person name="Nielsen K.L."/>
        </authorList>
    </citation>
    <scope>NUCLEOTIDE SEQUENCE</scope>
    <source>
        <strain evidence="8">IBT 19713</strain>
    </source>
</reference>
<feature type="region of interest" description="Disordered" evidence="6">
    <location>
        <begin position="230"/>
        <end position="252"/>
    </location>
</feature>
<dbReference type="GO" id="GO:0003677">
    <property type="term" value="F:DNA binding"/>
    <property type="evidence" value="ECO:0007669"/>
    <property type="project" value="UniProtKB-KW"/>
</dbReference>
<dbReference type="Gene3D" id="1.20.5.170">
    <property type="match status" value="1"/>
</dbReference>
<keyword evidence="9" id="KW-1185">Reference proteome</keyword>
<keyword evidence="2" id="KW-0805">Transcription regulation</keyword>
<organism evidence="8 9">
    <name type="scientific">Penicillium chermesinum</name>
    <dbReference type="NCBI Taxonomy" id="63820"/>
    <lineage>
        <taxon>Eukaryota</taxon>
        <taxon>Fungi</taxon>
        <taxon>Dikarya</taxon>
        <taxon>Ascomycota</taxon>
        <taxon>Pezizomycotina</taxon>
        <taxon>Eurotiomycetes</taxon>
        <taxon>Eurotiomycetidae</taxon>
        <taxon>Eurotiales</taxon>
        <taxon>Aspergillaceae</taxon>
        <taxon>Penicillium</taxon>
    </lineage>
</organism>
<dbReference type="GeneID" id="83198190"/>
<dbReference type="Proteomes" id="UP001150941">
    <property type="component" value="Unassembled WGS sequence"/>
</dbReference>
<dbReference type="GO" id="GO:0003700">
    <property type="term" value="F:DNA-binding transcription factor activity"/>
    <property type="evidence" value="ECO:0007669"/>
    <property type="project" value="InterPro"/>
</dbReference>
<evidence type="ECO:0000256" key="2">
    <source>
        <dbReference type="ARBA" id="ARBA00023015"/>
    </source>
</evidence>
<dbReference type="PANTHER" id="PTHR19304">
    <property type="entry name" value="CYCLIC-AMP RESPONSE ELEMENT BINDING PROTEIN"/>
    <property type="match status" value="1"/>
</dbReference>
<accession>A0A9W9TX85</accession>
<evidence type="ECO:0000313" key="9">
    <source>
        <dbReference type="Proteomes" id="UP001150941"/>
    </source>
</evidence>
<reference evidence="8" key="1">
    <citation type="submission" date="2022-11" db="EMBL/GenBank/DDBJ databases">
        <authorList>
            <person name="Petersen C."/>
        </authorList>
    </citation>
    <scope>NUCLEOTIDE SEQUENCE</scope>
    <source>
        <strain evidence="8">IBT 19713</strain>
    </source>
</reference>
<feature type="region of interest" description="Disordered" evidence="6">
    <location>
        <begin position="160"/>
        <end position="179"/>
    </location>
</feature>
<feature type="domain" description="BZIP" evidence="7">
    <location>
        <begin position="215"/>
        <end position="278"/>
    </location>
</feature>
<dbReference type="InterPro" id="IPR051027">
    <property type="entry name" value="bZIP_transcription_factors"/>
</dbReference>
<evidence type="ECO:0000256" key="4">
    <source>
        <dbReference type="ARBA" id="ARBA00023163"/>
    </source>
</evidence>